<evidence type="ECO:0000256" key="1">
    <source>
        <dbReference type="SAM" id="MobiDB-lite"/>
    </source>
</evidence>
<keyword evidence="2" id="KW-0732">Signal</keyword>
<protein>
    <submittedName>
        <fullName evidence="3">Putative secreted protein</fullName>
    </submittedName>
</protein>
<feature type="signal peptide" evidence="2">
    <location>
        <begin position="1"/>
        <end position="21"/>
    </location>
</feature>
<dbReference type="AlphaFoldDB" id="A0A023G3K3"/>
<evidence type="ECO:0000313" key="3">
    <source>
        <dbReference type="EMBL" id="JAC28327.1"/>
    </source>
</evidence>
<feature type="compositionally biased region" description="Basic and acidic residues" evidence="1">
    <location>
        <begin position="88"/>
        <end position="103"/>
    </location>
</feature>
<sequence length="388" mass="43584">MIKLKITAIILFITTWLCTESCYNNQRLGFCPRSRKVYQRMCQGVPAWPCNYVELVCGCVRGTFRSKDGKCVKEEACGITDKATVQDGAHESIDKDEIGHPEETLEDESPSAPSIETAEATPEATEPRYYISSTKGCQDAQECEASCKNLGYKHGNCDTYPPWACYCSGRIPRAKQEGLTTRNGKYSLYWPYGLITATGDLIQQLRGSYMCEREEVCSEACKEIDVEAVFCERSKCFCEASLPAGNWDYGPEYKDHVNEKELLPCDSAHHCELLCTGNEKSGGFCQGDPPICYCYNMYPYNQPGAETIAVFVQRVKAQSLKRQLEEILQSPQQVTLVQISTAAWEPTLCHCLSFASLSEQSSNSRLATCHFLSQLKKENFTTLMNRRK</sequence>
<evidence type="ECO:0000256" key="2">
    <source>
        <dbReference type="SAM" id="SignalP"/>
    </source>
</evidence>
<accession>A0A023G3K3</accession>
<name>A0A023G3K3_AMBTT</name>
<dbReference type="EMBL" id="GBBM01007091">
    <property type="protein sequence ID" value="JAC28327.1"/>
    <property type="molecule type" value="mRNA"/>
</dbReference>
<feature type="region of interest" description="Disordered" evidence="1">
    <location>
        <begin position="88"/>
        <end position="125"/>
    </location>
</feature>
<organism evidence="3">
    <name type="scientific">Amblyomma triste</name>
    <name type="common">Neotropical tick</name>
    <dbReference type="NCBI Taxonomy" id="251400"/>
    <lineage>
        <taxon>Eukaryota</taxon>
        <taxon>Metazoa</taxon>
        <taxon>Ecdysozoa</taxon>
        <taxon>Arthropoda</taxon>
        <taxon>Chelicerata</taxon>
        <taxon>Arachnida</taxon>
        <taxon>Acari</taxon>
        <taxon>Parasitiformes</taxon>
        <taxon>Ixodida</taxon>
        <taxon>Ixodoidea</taxon>
        <taxon>Ixodidae</taxon>
        <taxon>Amblyomminae</taxon>
        <taxon>Amblyomma</taxon>
    </lineage>
</organism>
<reference evidence="3" key="1">
    <citation type="submission" date="2014-03" db="EMBL/GenBank/DDBJ databases">
        <title>The sialotranscriptome of Amblyomma triste, Amblyomma parvum and Amblyomma cajennense ticks, uncovered by 454-based RNA-seq.</title>
        <authorList>
            <person name="Garcia G.R."/>
            <person name="Gardinassi L.G."/>
            <person name="Ribeiro J.M."/>
            <person name="Anatriello E."/>
            <person name="Ferreira B.R."/>
            <person name="Moreira H.N."/>
            <person name="Mafra C."/>
            <person name="Olegario M.M."/>
            <person name="Szabo P.J."/>
            <person name="Miranda-Santos I.K."/>
            <person name="Maruyama S.R."/>
        </authorList>
    </citation>
    <scope>NUCLEOTIDE SEQUENCE</scope>
    <source>
        <strain evidence="3">Mato Grasso do Sul</strain>
        <tissue evidence="3">Salivary glands</tissue>
    </source>
</reference>
<proteinExistence type="evidence at transcript level"/>
<feature type="chain" id="PRO_5001521619" evidence="2">
    <location>
        <begin position="22"/>
        <end position="388"/>
    </location>
</feature>